<dbReference type="AlphaFoldDB" id="A0A0A9BL11"/>
<organism evidence="1">
    <name type="scientific">Arundo donax</name>
    <name type="common">Giant reed</name>
    <name type="synonym">Donax arundinaceus</name>
    <dbReference type="NCBI Taxonomy" id="35708"/>
    <lineage>
        <taxon>Eukaryota</taxon>
        <taxon>Viridiplantae</taxon>
        <taxon>Streptophyta</taxon>
        <taxon>Embryophyta</taxon>
        <taxon>Tracheophyta</taxon>
        <taxon>Spermatophyta</taxon>
        <taxon>Magnoliopsida</taxon>
        <taxon>Liliopsida</taxon>
        <taxon>Poales</taxon>
        <taxon>Poaceae</taxon>
        <taxon>PACMAD clade</taxon>
        <taxon>Arundinoideae</taxon>
        <taxon>Arundineae</taxon>
        <taxon>Arundo</taxon>
    </lineage>
</organism>
<protein>
    <submittedName>
        <fullName evidence="1">Uncharacterized protein</fullName>
    </submittedName>
</protein>
<accession>A0A0A9BL11</accession>
<reference evidence="1" key="2">
    <citation type="journal article" date="2015" name="Data Brief">
        <title>Shoot transcriptome of the giant reed, Arundo donax.</title>
        <authorList>
            <person name="Barrero R.A."/>
            <person name="Guerrero F.D."/>
            <person name="Moolhuijzen P."/>
            <person name="Goolsby J.A."/>
            <person name="Tidwell J."/>
            <person name="Bellgard S.E."/>
            <person name="Bellgard M.I."/>
        </authorList>
    </citation>
    <scope>NUCLEOTIDE SEQUENCE</scope>
    <source>
        <tissue evidence="1">Shoot tissue taken approximately 20 cm above the soil surface</tissue>
    </source>
</reference>
<proteinExistence type="predicted"/>
<name>A0A0A9BL11_ARUDO</name>
<reference evidence="1" key="1">
    <citation type="submission" date="2014-09" db="EMBL/GenBank/DDBJ databases">
        <authorList>
            <person name="Magalhaes I.L.F."/>
            <person name="Oliveira U."/>
            <person name="Santos F.R."/>
            <person name="Vidigal T.H.D.A."/>
            <person name="Brescovit A.D."/>
            <person name="Santos A.J."/>
        </authorList>
    </citation>
    <scope>NUCLEOTIDE SEQUENCE</scope>
    <source>
        <tissue evidence="1">Shoot tissue taken approximately 20 cm above the soil surface</tissue>
    </source>
</reference>
<evidence type="ECO:0000313" key="1">
    <source>
        <dbReference type="EMBL" id="JAD64051.1"/>
    </source>
</evidence>
<sequence>MNVLFQRKRLSRNVSHHVIGRKYKKNLQEKTKCYIKF</sequence>
<dbReference type="EMBL" id="GBRH01233844">
    <property type="protein sequence ID" value="JAD64051.1"/>
    <property type="molecule type" value="Transcribed_RNA"/>
</dbReference>